<dbReference type="SUPFAM" id="SSF141000">
    <property type="entry name" value="Glu-tRNAGln amidotransferase C subunit"/>
    <property type="match status" value="1"/>
</dbReference>
<organism evidence="2 3">
    <name type="scientific">Thalassobaculum fulvum</name>
    <dbReference type="NCBI Taxonomy" id="1633335"/>
    <lineage>
        <taxon>Bacteria</taxon>
        <taxon>Pseudomonadati</taxon>
        <taxon>Pseudomonadota</taxon>
        <taxon>Alphaproteobacteria</taxon>
        <taxon>Rhodospirillales</taxon>
        <taxon>Thalassobaculaceae</taxon>
        <taxon>Thalassobaculum</taxon>
    </lineage>
</organism>
<dbReference type="PANTHER" id="PTHR15004">
    <property type="entry name" value="GLUTAMYL-TRNA(GLN) AMIDOTRANSFERASE SUBUNIT C, MITOCHONDRIAL"/>
    <property type="match status" value="1"/>
</dbReference>
<dbReference type="GO" id="GO:0006412">
    <property type="term" value="P:translation"/>
    <property type="evidence" value="ECO:0007669"/>
    <property type="project" value="UniProtKB-UniRule"/>
</dbReference>
<comment type="subunit">
    <text evidence="1">Heterotrimer of A, B and C subunits.</text>
</comment>
<reference evidence="2" key="2">
    <citation type="submission" date="2020-09" db="EMBL/GenBank/DDBJ databases">
        <authorList>
            <person name="Sun Q."/>
            <person name="Kim S."/>
        </authorList>
    </citation>
    <scope>NUCLEOTIDE SEQUENCE</scope>
    <source>
        <strain evidence="2">KCTC 42651</strain>
    </source>
</reference>
<comment type="caution">
    <text evidence="2">The sequence shown here is derived from an EMBL/GenBank/DDBJ whole genome shotgun (WGS) entry which is preliminary data.</text>
</comment>
<evidence type="ECO:0000313" key="2">
    <source>
        <dbReference type="EMBL" id="GHD49423.1"/>
    </source>
</evidence>
<keyword evidence="1" id="KW-0648">Protein biosynthesis</keyword>
<dbReference type="GO" id="GO:0005524">
    <property type="term" value="F:ATP binding"/>
    <property type="evidence" value="ECO:0007669"/>
    <property type="project" value="UniProtKB-KW"/>
</dbReference>
<gene>
    <name evidence="1 2" type="primary">gatC</name>
    <name evidence="2" type="ORF">GCM10017083_21670</name>
</gene>
<proteinExistence type="inferred from homology"/>
<keyword evidence="1" id="KW-0547">Nucleotide-binding</keyword>
<reference evidence="2" key="1">
    <citation type="journal article" date="2014" name="Int. J. Syst. Evol. Microbiol.">
        <title>Complete genome sequence of Corynebacterium casei LMG S-19264T (=DSM 44701T), isolated from a smear-ripened cheese.</title>
        <authorList>
            <consortium name="US DOE Joint Genome Institute (JGI-PGF)"/>
            <person name="Walter F."/>
            <person name="Albersmeier A."/>
            <person name="Kalinowski J."/>
            <person name="Ruckert C."/>
        </authorList>
    </citation>
    <scope>NUCLEOTIDE SEQUENCE</scope>
    <source>
        <strain evidence="2">KCTC 42651</strain>
    </source>
</reference>
<name>A0A918XR96_9PROT</name>
<evidence type="ECO:0000256" key="1">
    <source>
        <dbReference type="HAMAP-Rule" id="MF_00122"/>
    </source>
</evidence>
<dbReference type="Proteomes" id="UP000630353">
    <property type="component" value="Unassembled WGS sequence"/>
</dbReference>
<dbReference type="NCBIfam" id="TIGR00135">
    <property type="entry name" value="gatC"/>
    <property type="match status" value="1"/>
</dbReference>
<accession>A0A918XR96</accession>
<dbReference type="InterPro" id="IPR036113">
    <property type="entry name" value="Asp/Glu-ADT_sf_sub_c"/>
</dbReference>
<protein>
    <recommendedName>
        <fullName evidence="1">Aspartyl/glutamyl-tRNA(Asn/Gln) amidotransferase subunit C</fullName>
        <shortName evidence="1">Asp/Glu-ADT subunit C</shortName>
        <ecNumber evidence="1">6.3.5.-</ecNumber>
    </recommendedName>
</protein>
<dbReference type="GO" id="GO:0006450">
    <property type="term" value="P:regulation of translational fidelity"/>
    <property type="evidence" value="ECO:0007669"/>
    <property type="project" value="InterPro"/>
</dbReference>
<dbReference type="AlphaFoldDB" id="A0A918XR96"/>
<sequence length="95" mass="10127">MSLDKATVASIATLARLRVPDDRLEPMVGDLNAILGFVEQLNQVNTDGVEPLANVTGHALPQREDAVTDGGYPERVTLNAPDPAGDFYAVPKVVE</sequence>
<comment type="catalytic activity">
    <reaction evidence="1">
        <text>L-glutamyl-tRNA(Gln) + L-glutamine + ATP + H2O = L-glutaminyl-tRNA(Gln) + L-glutamate + ADP + phosphate + H(+)</text>
        <dbReference type="Rhea" id="RHEA:17521"/>
        <dbReference type="Rhea" id="RHEA-COMP:9681"/>
        <dbReference type="Rhea" id="RHEA-COMP:9684"/>
        <dbReference type="ChEBI" id="CHEBI:15377"/>
        <dbReference type="ChEBI" id="CHEBI:15378"/>
        <dbReference type="ChEBI" id="CHEBI:29985"/>
        <dbReference type="ChEBI" id="CHEBI:30616"/>
        <dbReference type="ChEBI" id="CHEBI:43474"/>
        <dbReference type="ChEBI" id="CHEBI:58359"/>
        <dbReference type="ChEBI" id="CHEBI:78520"/>
        <dbReference type="ChEBI" id="CHEBI:78521"/>
        <dbReference type="ChEBI" id="CHEBI:456216"/>
    </reaction>
</comment>
<comment type="similarity">
    <text evidence="1">Belongs to the GatC family.</text>
</comment>
<comment type="function">
    <text evidence="1">Allows the formation of correctly charged Asn-tRNA(Asn) or Gln-tRNA(Gln) through the transamidation of misacylated Asp-tRNA(Asn) or Glu-tRNA(Gln) in organisms which lack either or both of asparaginyl-tRNA or glutaminyl-tRNA synthetases. The reaction takes place in the presence of glutamine and ATP through an activated phospho-Asp-tRNA(Asn) or phospho-Glu-tRNA(Gln).</text>
</comment>
<keyword evidence="3" id="KW-1185">Reference proteome</keyword>
<keyword evidence="1" id="KW-0067">ATP-binding</keyword>
<dbReference type="EMBL" id="BMZS01000004">
    <property type="protein sequence ID" value="GHD49423.1"/>
    <property type="molecule type" value="Genomic_DNA"/>
</dbReference>
<evidence type="ECO:0000313" key="3">
    <source>
        <dbReference type="Proteomes" id="UP000630353"/>
    </source>
</evidence>
<dbReference type="PANTHER" id="PTHR15004:SF0">
    <property type="entry name" value="GLUTAMYL-TRNA(GLN) AMIDOTRANSFERASE SUBUNIT C, MITOCHONDRIAL"/>
    <property type="match status" value="1"/>
</dbReference>
<dbReference type="EC" id="6.3.5.-" evidence="1"/>
<dbReference type="Gene3D" id="1.10.20.60">
    <property type="entry name" value="Glu-tRNAGln amidotransferase C subunit, N-terminal domain"/>
    <property type="match status" value="1"/>
</dbReference>
<dbReference type="GO" id="GO:0050567">
    <property type="term" value="F:glutaminyl-tRNA synthase (glutamine-hydrolyzing) activity"/>
    <property type="evidence" value="ECO:0007669"/>
    <property type="project" value="UniProtKB-UniRule"/>
</dbReference>
<dbReference type="RefSeq" id="WP_189989251.1">
    <property type="nucleotide sequence ID" value="NZ_BMZS01000004.1"/>
</dbReference>
<dbReference type="InterPro" id="IPR003837">
    <property type="entry name" value="GatC"/>
</dbReference>
<keyword evidence="1" id="KW-0436">Ligase</keyword>
<comment type="catalytic activity">
    <reaction evidence="1">
        <text>L-aspartyl-tRNA(Asn) + L-glutamine + ATP + H2O = L-asparaginyl-tRNA(Asn) + L-glutamate + ADP + phosphate + 2 H(+)</text>
        <dbReference type="Rhea" id="RHEA:14513"/>
        <dbReference type="Rhea" id="RHEA-COMP:9674"/>
        <dbReference type="Rhea" id="RHEA-COMP:9677"/>
        <dbReference type="ChEBI" id="CHEBI:15377"/>
        <dbReference type="ChEBI" id="CHEBI:15378"/>
        <dbReference type="ChEBI" id="CHEBI:29985"/>
        <dbReference type="ChEBI" id="CHEBI:30616"/>
        <dbReference type="ChEBI" id="CHEBI:43474"/>
        <dbReference type="ChEBI" id="CHEBI:58359"/>
        <dbReference type="ChEBI" id="CHEBI:78515"/>
        <dbReference type="ChEBI" id="CHEBI:78516"/>
        <dbReference type="ChEBI" id="CHEBI:456216"/>
    </reaction>
</comment>
<dbReference type="Pfam" id="PF02686">
    <property type="entry name" value="GatC"/>
    <property type="match status" value="1"/>
</dbReference>
<dbReference type="HAMAP" id="MF_00122">
    <property type="entry name" value="GatC"/>
    <property type="match status" value="1"/>
</dbReference>
<dbReference type="GO" id="GO:0070681">
    <property type="term" value="P:glutaminyl-tRNAGln biosynthesis via transamidation"/>
    <property type="evidence" value="ECO:0007669"/>
    <property type="project" value="TreeGrafter"/>
</dbReference>